<comment type="caution">
    <text evidence="4">The sequence shown here is derived from an EMBL/GenBank/DDBJ whole genome shotgun (WGS) entry which is preliminary data.</text>
</comment>
<gene>
    <name evidence="4" type="primary">ybgC</name>
    <name evidence="4" type="ORF">CVP05_10095</name>
</gene>
<dbReference type="PANTHER" id="PTHR31793">
    <property type="entry name" value="4-HYDROXYBENZOYL-COA THIOESTERASE FAMILY MEMBER"/>
    <property type="match status" value="1"/>
</dbReference>
<dbReference type="Proteomes" id="UP000229329">
    <property type="component" value="Unassembled WGS sequence"/>
</dbReference>
<sequence length="141" mass="15992">MTTLTQSIFCFPVRVYYEDTDAGGVVYHARYLHFFERARTEYLRTLSFSQQAILNQEQIAFVVRNMTIDFRLAAKLDDLLTVETQIGALKGATIIFEQTLKKEEVILCKATVKVASVDLGKMKPVAIPEGIKTALLTHKFE</sequence>
<dbReference type="InterPro" id="IPR006683">
    <property type="entry name" value="Thioestr_dom"/>
</dbReference>
<protein>
    <submittedName>
        <fullName evidence="4">Tol-pal system-associated acyl-CoA thioesterase</fullName>
    </submittedName>
</protein>
<dbReference type="SUPFAM" id="SSF54637">
    <property type="entry name" value="Thioesterase/thiol ester dehydrase-isomerase"/>
    <property type="match status" value="1"/>
</dbReference>
<dbReference type="InterPro" id="IPR014166">
    <property type="entry name" value="Tol-Pal_acyl-CoA_thioesterase"/>
</dbReference>
<dbReference type="GO" id="GO:0047617">
    <property type="term" value="F:fatty acyl-CoA hydrolase activity"/>
    <property type="evidence" value="ECO:0007669"/>
    <property type="project" value="TreeGrafter"/>
</dbReference>
<accession>A0A2M8S0I4</accession>
<dbReference type="InterPro" id="IPR029069">
    <property type="entry name" value="HotDog_dom_sf"/>
</dbReference>
<organism evidence="4 5">
    <name type="scientific">Conservatibacter flavescens</name>
    <dbReference type="NCBI Taxonomy" id="28161"/>
    <lineage>
        <taxon>Bacteria</taxon>
        <taxon>Pseudomonadati</taxon>
        <taxon>Pseudomonadota</taxon>
        <taxon>Gammaproteobacteria</taxon>
        <taxon>Pasteurellales</taxon>
        <taxon>Pasteurellaceae</taxon>
        <taxon>Conservatibacter</taxon>
    </lineage>
</organism>
<dbReference type="PANTHER" id="PTHR31793:SF37">
    <property type="entry name" value="ACYL-COA THIOESTER HYDROLASE YBGC"/>
    <property type="match status" value="1"/>
</dbReference>
<dbReference type="EMBL" id="PHHA01000026">
    <property type="protein sequence ID" value="PJG84616.1"/>
    <property type="molecule type" value="Genomic_DNA"/>
</dbReference>
<dbReference type="OrthoDB" id="9808429at2"/>
<dbReference type="InterPro" id="IPR008272">
    <property type="entry name" value="HB-CoA_thioesterase_AS"/>
</dbReference>
<dbReference type="AlphaFoldDB" id="A0A2M8S0I4"/>
<dbReference type="NCBIfam" id="TIGR00051">
    <property type="entry name" value="YbgC/FadM family acyl-CoA thioesterase"/>
    <property type="match status" value="1"/>
</dbReference>
<evidence type="ECO:0000256" key="1">
    <source>
        <dbReference type="ARBA" id="ARBA00005953"/>
    </source>
</evidence>
<dbReference type="NCBIfam" id="TIGR02799">
    <property type="entry name" value="thio_ybgC"/>
    <property type="match status" value="1"/>
</dbReference>
<dbReference type="Gene3D" id="3.10.129.10">
    <property type="entry name" value="Hotdog Thioesterase"/>
    <property type="match status" value="1"/>
</dbReference>
<comment type="similarity">
    <text evidence="1">Belongs to the 4-hydroxybenzoyl-CoA thioesterase family.</text>
</comment>
<reference evidence="4 5" key="1">
    <citation type="submission" date="2017-11" db="EMBL/GenBank/DDBJ databases">
        <title>Reclassification of Bisgaard taxon 7 as Conservatibacter flavescens gen. nov., sp. nov.</title>
        <authorList>
            <person name="Christensen H."/>
        </authorList>
    </citation>
    <scope>NUCLEOTIDE SEQUENCE [LARGE SCALE GENOMIC DNA]</scope>
    <source>
        <strain evidence="4 5">7_4</strain>
    </source>
</reference>
<keyword evidence="5" id="KW-1185">Reference proteome</keyword>
<dbReference type="InterPro" id="IPR006684">
    <property type="entry name" value="YbgC/YbaW"/>
</dbReference>
<dbReference type="PROSITE" id="PS01328">
    <property type="entry name" value="4HBCOA_THIOESTERASE"/>
    <property type="match status" value="1"/>
</dbReference>
<name>A0A2M8S0I4_9PAST</name>
<evidence type="ECO:0000256" key="2">
    <source>
        <dbReference type="ARBA" id="ARBA00022801"/>
    </source>
</evidence>
<keyword evidence="2" id="KW-0378">Hydrolase</keyword>
<feature type="domain" description="Thioesterase" evidence="3">
    <location>
        <begin position="23"/>
        <end position="108"/>
    </location>
</feature>
<evidence type="ECO:0000259" key="3">
    <source>
        <dbReference type="Pfam" id="PF03061"/>
    </source>
</evidence>
<evidence type="ECO:0000313" key="4">
    <source>
        <dbReference type="EMBL" id="PJG84616.1"/>
    </source>
</evidence>
<dbReference type="Pfam" id="PF03061">
    <property type="entry name" value="4HBT"/>
    <property type="match status" value="1"/>
</dbReference>
<evidence type="ECO:0000313" key="5">
    <source>
        <dbReference type="Proteomes" id="UP000229329"/>
    </source>
</evidence>
<dbReference type="FunFam" id="3.10.129.10:FF:000004">
    <property type="entry name" value="Tol-pal system-associated acyl-CoA thioesterase"/>
    <property type="match status" value="1"/>
</dbReference>
<dbReference type="CDD" id="cd00586">
    <property type="entry name" value="4HBT"/>
    <property type="match status" value="1"/>
</dbReference>
<dbReference type="RefSeq" id="WP_100289444.1">
    <property type="nucleotide sequence ID" value="NZ_PHHA01000026.1"/>
</dbReference>
<dbReference type="InterPro" id="IPR050563">
    <property type="entry name" value="4-hydroxybenzoyl-CoA_TE"/>
</dbReference>
<proteinExistence type="inferred from homology"/>
<dbReference type="PIRSF" id="PIRSF003230">
    <property type="entry name" value="YbgC"/>
    <property type="match status" value="1"/>
</dbReference>